<name>A0A4C2A400_EUMVA</name>
<gene>
    <name evidence="2" type="ORF">EVAR_90583_1</name>
</gene>
<evidence type="ECO:0000313" key="2">
    <source>
        <dbReference type="EMBL" id="GBP93627.1"/>
    </source>
</evidence>
<protein>
    <submittedName>
        <fullName evidence="2">Uncharacterized protein</fullName>
    </submittedName>
</protein>
<proteinExistence type="predicted"/>
<feature type="region of interest" description="Disordered" evidence="1">
    <location>
        <begin position="147"/>
        <end position="180"/>
    </location>
</feature>
<comment type="caution">
    <text evidence="2">The sequence shown here is derived from an EMBL/GenBank/DDBJ whole genome shotgun (WGS) entry which is preliminary data.</text>
</comment>
<keyword evidence="3" id="KW-1185">Reference proteome</keyword>
<evidence type="ECO:0000256" key="1">
    <source>
        <dbReference type="SAM" id="MobiDB-lite"/>
    </source>
</evidence>
<evidence type="ECO:0000313" key="3">
    <source>
        <dbReference type="Proteomes" id="UP000299102"/>
    </source>
</evidence>
<reference evidence="2 3" key="1">
    <citation type="journal article" date="2019" name="Commun. Biol.">
        <title>The bagworm genome reveals a unique fibroin gene that provides high tensile strength.</title>
        <authorList>
            <person name="Kono N."/>
            <person name="Nakamura H."/>
            <person name="Ohtoshi R."/>
            <person name="Tomita M."/>
            <person name="Numata K."/>
            <person name="Arakawa K."/>
        </authorList>
    </citation>
    <scope>NUCLEOTIDE SEQUENCE [LARGE SCALE GENOMIC DNA]</scope>
</reference>
<dbReference type="Proteomes" id="UP000299102">
    <property type="component" value="Unassembled WGS sequence"/>
</dbReference>
<organism evidence="2 3">
    <name type="scientific">Eumeta variegata</name>
    <name type="common">Bagworm moth</name>
    <name type="synonym">Eumeta japonica</name>
    <dbReference type="NCBI Taxonomy" id="151549"/>
    <lineage>
        <taxon>Eukaryota</taxon>
        <taxon>Metazoa</taxon>
        <taxon>Ecdysozoa</taxon>
        <taxon>Arthropoda</taxon>
        <taxon>Hexapoda</taxon>
        <taxon>Insecta</taxon>
        <taxon>Pterygota</taxon>
        <taxon>Neoptera</taxon>
        <taxon>Endopterygota</taxon>
        <taxon>Lepidoptera</taxon>
        <taxon>Glossata</taxon>
        <taxon>Ditrysia</taxon>
        <taxon>Tineoidea</taxon>
        <taxon>Psychidae</taxon>
        <taxon>Oiketicinae</taxon>
        <taxon>Eumeta</taxon>
    </lineage>
</organism>
<accession>A0A4C2A400</accession>
<dbReference type="AlphaFoldDB" id="A0A4C2A400"/>
<dbReference type="EMBL" id="BGZK01002399">
    <property type="protein sequence ID" value="GBP93627.1"/>
    <property type="molecule type" value="Genomic_DNA"/>
</dbReference>
<sequence length="207" mass="22500">MTYFDAQTPVGIAQRPIRMAAFAYSILGDARPPEVCASALIVGGNINGGTRAATMPPPPPSPASWRGMNRIGECVDVFHGTKVLVSLVAMRGVVSSWCQRKFRISYFGRFYTKSATLSAQIDSCRSELNIVLSFCYGTDTVTKVSYSNHKDRSNSDGSRLMKGNCGASRYRSDSVSHTPRAALHKRTHMALETINMPRASRSGGASR</sequence>